<accession>A0A1H2G3N0</accession>
<gene>
    <name evidence="1" type="ORF">SAMN05216296_1995</name>
</gene>
<protein>
    <submittedName>
        <fullName evidence="1">Uncharacterized protein</fullName>
    </submittedName>
</protein>
<reference evidence="2" key="1">
    <citation type="submission" date="2016-10" db="EMBL/GenBank/DDBJ databases">
        <authorList>
            <person name="Varghese N."/>
            <person name="Submissions S."/>
        </authorList>
    </citation>
    <scope>NUCLEOTIDE SEQUENCE [LARGE SCALE GENOMIC DNA]</scope>
    <source>
        <strain evidence="2">DSM 17875</strain>
    </source>
</reference>
<evidence type="ECO:0000313" key="1">
    <source>
        <dbReference type="EMBL" id="SDU13888.1"/>
    </source>
</evidence>
<proteinExistence type="predicted"/>
<dbReference type="EMBL" id="LT629785">
    <property type="protein sequence ID" value="SDU13888.1"/>
    <property type="molecule type" value="Genomic_DNA"/>
</dbReference>
<evidence type="ECO:0000313" key="2">
    <source>
        <dbReference type="Proteomes" id="UP000243232"/>
    </source>
</evidence>
<organism evidence="1 2">
    <name type="scientific">Pseudomonas pohangensis</name>
    <dbReference type="NCBI Taxonomy" id="364197"/>
    <lineage>
        <taxon>Bacteria</taxon>
        <taxon>Pseudomonadati</taxon>
        <taxon>Pseudomonadota</taxon>
        <taxon>Gammaproteobacteria</taxon>
        <taxon>Pseudomonadales</taxon>
        <taxon>Pseudomonadaceae</taxon>
        <taxon>Pseudomonas</taxon>
    </lineage>
</organism>
<dbReference type="STRING" id="364197.SAMN05216296_1995"/>
<keyword evidence="2" id="KW-1185">Reference proteome</keyword>
<sequence>MAPGRVLDTLLELRAPEELAAFAQAQAWRRDANKPVPVLLDGAVVAAISGQLATSFSRLLGPLLIDVLQVAIPQAFESRPQILQGVVNSVIDRMIAEQEG</sequence>
<dbReference type="Proteomes" id="UP000243232">
    <property type="component" value="Chromosome I"/>
</dbReference>
<dbReference type="AlphaFoldDB" id="A0A1H2G3N0"/>
<name>A0A1H2G3N0_9PSED</name>